<feature type="compositionally biased region" description="Polar residues" evidence="2">
    <location>
        <begin position="29"/>
        <end position="43"/>
    </location>
</feature>
<protein>
    <submittedName>
        <fullName evidence="3">Uncharacterized protein</fullName>
    </submittedName>
</protein>
<dbReference type="Proteomes" id="UP000017559">
    <property type="component" value="Unassembled WGS sequence"/>
</dbReference>
<evidence type="ECO:0000313" key="4">
    <source>
        <dbReference type="Proteomes" id="UP000017559"/>
    </source>
</evidence>
<proteinExistence type="predicted"/>
<keyword evidence="4" id="KW-1185">Reference proteome</keyword>
<dbReference type="EMBL" id="AWSO01000552">
    <property type="protein sequence ID" value="ESK89520.1"/>
    <property type="molecule type" value="Genomic_DNA"/>
</dbReference>
<dbReference type="AlphaFoldDB" id="V2XAJ5"/>
<feature type="compositionally biased region" description="Low complexity" evidence="2">
    <location>
        <begin position="373"/>
        <end position="383"/>
    </location>
</feature>
<feature type="region of interest" description="Disordered" evidence="2">
    <location>
        <begin position="371"/>
        <end position="392"/>
    </location>
</feature>
<evidence type="ECO:0000256" key="1">
    <source>
        <dbReference type="SAM" id="Coils"/>
    </source>
</evidence>
<comment type="caution">
    <text evidence="3">The sequence shown here is derived from an EMBL/GenBank/DDBJ whole genome shotgun (WGS) entry which is preliminary data.</text>
</comment>
<sequence length="392" mass="44353">MPNSIPRSPRRLSRPVSTDTDGSNDNSSRAESGNSQRTSATQTDNDDKSGIVTIQVSKAFAEQAALNTITKLQGEISVLEDTLKENQERFDNMTTEMMVIKDMIADGKASLRKHKEKTKAKLSKYKARITDAEETIRRLKKAAQTQNAAHSLRDEPEAEMRRLPAYQGSRAEKDNMDPITFIDKKNCCSMGWEREFQERFDKARKSVKSASKFLYLPGRTFFVDDSQHALAIGPLAQKSEAHNFELASTLDGMVDEERELFFDLGKDSIFYAGTYRYVRLDHLYPDGVPYSNNIHGEFGLTIRTLSQTVVESQIQRPSLRHEEIAELIKSDTIKLEFIGLQCVGFNYELYHSITDATCAFTSHEAGGVKRNYTDASADSSTRTSDNKRRRRE</sequence>
<gene>
    <name evidence="3" type="ORF">Moror_16056</name>
</gene>
<evidence type="ECO:0000256" key="2">
    <source>
        <dbReference type="SAM" id="MobiDB-lite"/>
    </source>
</evidence>
<keyword evidence="1" id="KW-0175">Coiled coil</keyword>
<organism evidence="3 4">
    <name type="scientific">Moniliophthora roreri (strain MCA 2997)</name>
    <name type="common">Cocoa frosty pod rot fungus</name>
    <name type="synonym">Crinipellis roreri</name>
    <dbReference type="NCBI Taxonomy" id="1381753"/>
    <lineage>
        <taxon>Eukaryota</taxon>
        <taxon>Fungi</taxon>
        <taxon>Dikarya</taxon>
        <taxon>Basidiomycota</taxon>
        <taxon>Agaricomycotina</taxon>
        <taxon>Agaricomycetes</taxon>
        <taxon>Agaricomycetidae</taxon>
        <taxon>Agaricales</taxon>
        <taxon>Marasmiineae</taxon>
        <taxon>Marasmiaceae</taxon>
        <taxon>Moniliophthora</taxon>
    </lineage>
</organism>
<feature type="coiled-coil region" evidence="1">
    <location>
        <begin position="69"/>
        <end position="149"/>
    </location>
</feature>
<name>V2XAJ5_MONRO</name>
<feature type="region of interest" description="Disordered" evidence="2">
    <location>
        <begin position="1"/>
        <end position="46"/>
    </location>
</feature>
<reference evidence="3 4" key="1">
    <citation type="journal article" date="2014" name="BMC Genomics">
        <title>Genome and secretome analysis of the hemibiotrophic fungal pathogen, Moniliophthora roreri, which causes frosty pod rot disease of cacao: mechanisms of the biotrophic and necrotrophic phases.</title>
        <authorList>
            <person name="Meinhardt L.W."/>
            <person name="Costa G.G.L."/>
            <person name="Thomazella D.P.T."/>
            <person name="Teixeira P.J.P.L."/>
            <person name="Carazzolle M.F."/>
            <person name="Schuster S.C."/>
            <person name="Carlson J.E."/>
            <person name="Guiltinan M.J."/>
            <person name="Mieczkowski P."/>
            <person name="Farmer A."/>
            <person name="Ramaraj T."/>
            <person name="Crozier J."/>
            <person name="Davis R.E."/>
            <person name="Shao J."/>
            <person name="Melnick R.L."/>
            <person name="Pereira G.A.G."/>
            <person name="Bailey B.A."/>
        </authorList>
    </citation>
    <scope>NUCLEOTIDE SEQUENCE [LARGE SCALE GENOMIC DNA]</scope>
    <source>
        <strain evidence="3 4">MCA 2997</strain>
    </source>
</reference>
<dbReference type="OrthoDB" id="3060478at2759"/>
<dbReference type="KEGG" id="mrr:Moror_16056"/>
<dbReference type="HOGENOM" id="CLU_040068_0_0_1"/>
<feature type="compositionally biased region" description="Low complexity" evidence="2">
    <location>
        <begin position="14"/>
        <end position="27"/>
    </location>
</feature>
<accession>V2XAJ5</accession>
<evidence type="ECO:0000313" key="3">
    <source>
        <dbReference type="EMBL" id="ESK89520.1"/>
    </source>
</evidence>